<proteinExistence type="inferred from homology"/>
<dbReference type="PANTHER" id="PTHR14363">
    <property type="entry name" value="HEPARANASE-RELATED"/>
    <property type="match status" value="1"/>
</dbReference>
<dbReference type="GO" id="GO:0004566">
    <property type="term" value="F:beta-glucuronidase activity"/>
    <property type="evidence" value="ECO:0007669"/>
    <property type="project" value="TreeGrafter"/>
</dbReference>
<dbReference type="EMBL" id="JABEZW010219493">
    <property type="protein sequence ID" value="MBA0785629.1"/>
    <property type="molecule type" value="Genomic_DNA"/>
</dbReference>
<dbReference type="GO" id="GO:0009505">
    <property type="term" value="C:plant-type cell wall"/>
    <property type="evidence" value="ECO:0007669"/>
    <property type="project" value="TreeGrafter"/>
</dbReference>
<dbReference type="SUPFAM" id="SSF51445">
    <property type="entry name" value="(Trans)glycosidases"/>
    <property type="match status" value="1"/>
</dbReference>
<protein>
    <submittedName>
        <fullName evidence="2">Uncharacterized protein</fullName>
    </submittedName>
</protein>
<dbReference type="InterPro" id="IPR005199">
    <property type="entry name" value="Glyco_hydro_79"/>
</dbReference>
<dbReference type="PANTHER" id="PTHR14363:SF13">
    <property type="entry name" value="OS07G0598400 PROTEIN"/>
    <property type="match status" value="1"/>
</dbReference>
<accession>A0A7J9FK13</accession>
<evidence type="ECO:0000313" key="2">
    <source>
        <dbReference type="EMBL" id="MBA0785629.1"/>
    </source>
</evidence>
<evidence type="ECO:0000256" key="1">
    <source>
        <dbReference type="ARBA" id="ARBA00009800"/>
    </source>
</evidence>
<keyword evidence="3" id="KW-1185">Reference proteome</keyword>
<reference evidence="2 3" key="1">
    <citation type="journal article" date="2019" name="Genome Biol. Evol.">
        <title>Insights into the evolution of the New World diploid cottons (Gossypium, subgenus Houzingenia) based on genome sequencing.</title>
        <authorList>
            <person name="Grover C.E."/>
            <person name="Arick M.A. 2nd"/>
            <person name="Thrash A."/>
            <person name="Conover J.L."/>
            <person name="Sanders W.S."/>
            <person name="Peterson D.G."/>
            <person name="Frelichowski J.E."/>
            <person name="Scheffler J.A."/>
            <person name="Scheffler B.E."/>
            <person name="Wendel J.F."/>
        </authorList>
    </citation>
    <scope>NUCLEOTIDE SEQUENCE [LARGE SCALE GENOMIC DNA]</scope>
    <source>
        <strain evidence="2">8</strain>
        <tissue evidence="2">Leaf</tissue>
    </source>
</reference>
<comment type="similarity">
    <text evidence="1">Belongs to the glycosyl hydrolase 79 family.</text>
</comment>
<dbReference type="Proteomes" id="UP000593568">
    <property type="component" value="Unassembled WGS sequence"/>
</dbReference>
<dbReference type="Gene3D" id="3.20.20.80">
    <property type="entry name" value="Glycosidases"/>
    <property type="match status" value="1"/>
</dbReference>
<name>A0A7J9FK13_9ROSI</name>
<organism evidence="2 3">
    <name type="scientific">Gossypium trilobum</name>
    <dbReference type="NCBI Taxonomy" id="34281"/>
    <lineage>
        <taxon>Eukaryota</taxon>
        <taxon>Viridiplantae</taxon>
        <taxon>Streptophyta</taxon>
        <taxon>Embryophyta</taxon>
        <taxon>Tracheophyta</taxon>
        <taxon>Spermatophyta</taxon>
        <taxon>Magnoliopsida</taxon>
        <taxon>eudicotyledons</taxon>
        <taxon>Gunneridae</taxon>
        <taxon>Pentapetalae</taxon>
        <taxon>rosids</taxon>
        <taxon>malvids</taxon>
        <taxon>Malvales</taxon>
        <taxon>Malvaceae</taxon>
        <taxon>Malvoideae</taxon>
        <taxon>Gossypium</taxon>
    </lineage>
</organism>
<dbReference type="InterPro" id="IPR017853">
    <property type="entry name" value="GH"/>
</dbReference>
<gene>
    <name evidence="2" type="ORF">Gotri_025556</name>
</gene>
<evidence type="ECO:0000313" key="3">
    <source>
        <dbReference type="Proteomes" id="UP000593568"/>
    </source>
</evidence>
<comment type="caution">
    <text evidence="2">The sequence shown here is derived from an EMBL/GenBank/DDBJ whole genome shotgun (WGS) entry which is preliminary data.</text>
</comment>
<dbReference type="GO" id="GO:0016020">
    <property type="term" value="C:membrane"/>
    <property type="evidence" value="ECO:0007669"/>
    <property type="project" value="InterPro"/>
</dbReference>
<dbReference type="Pfam" id="PF03662">
    <property type="entry name" value="Glyco_hydro_79n"/>
    <property type="match status" value="1"/>
</dbReference>
<sequence length="238" mass="26639">MVKELQPDPKTQPKVLGPSGFYDEKWFNSFLEVSGQEVVDGVSESGGALQGGVKDVSPTFADGFWYFDQLGIASTYNHKVFCRQTLIGGNYALFKTTTFIPNPDYYGSLLWHRLMENIVLAVTQESQESNPKKTKDSSFDVTLSSYEHHRRNLRSTDAAKPNFEFKSYLNREEYHLTALGGNIQGQIMLLNVVPMVLTDTFDILAMDPKLVNASTPISVAGHSIVYETIRDFHAPVCV</sequence>
<dbReference type="AlphaFoldDB" id="A0A7J9FK13"/>